<dbReference type="GO" id="GO:0016114">
    <property type="term" value="P:terpenoid biosynthetic process"/>
    <property type="evidence" value="ECO:0007669"/>
    <property type="project" value="InterPro"/>
</dbReference>
<dbReference type="InterPro" id="IPR005630">
    <property type="entry name" value="Terpene_synthase_metal-bd"/>
</dbReference>
<protein>
    <submittedName>
        <fullName evidence="6">Putative Terpene synthase 21 isoform 3</fullName>
        <ecNumber evidence="6">4.2.3.22</ecNumber>
        <ecNumber evidence="6">4.2.3.75</ecNumber>
    </submittedName>
</protein>
<keyword evidence="3 6" id="KW-0456">Lyase</keyword>
<sequence length="125" mass="14575">MASVIDDIYDSYGTLELFTNAIERWNVSCMDQLPEYMKLCYEALLDVYEEIEEEMAKQGNSYRVHYAKEAFEQRRGHVASAVECYMKQHGVSKQQLVHDEFHKQVADAWKDIGLLTCQCLSLHVF</sequence>
<evidence type="ECO:0000256" key="1">
    <source>
        <dbReference type="ARBA" id="ARBA00022723"/>
    </source>
</evidence>
<keyword evidence="1" id="KW-0479">Metal-binding</keyword>
<accession>A0A5B7AU55</accession>
<dbReference type="InterPro" id="IPR008949">
    <property type="entry name" value="Isoprenoid_synthase_dom_sf"/>
</dbReference>
<dbReference type="SUPFAM" id="SSF48576">
    <property type="entry name" value="Terpenoid synthases"/>
    <property type="match status" value="1"/>
</dbReference>
<dbReference type="EMBL" id="GHES01029579">
    <property type="protein sequence ID" value="MPA60138.1"/>
    <property type="molecule type" value="Transcribed_RNA"/>
</dbReference>
<dbReference type="GO" id="GO:0052577">
    <property type="term" value="F:germacrene-D synthase activity"/>
    <property type="evidence" value="ECO:0007669"/>
    <property type="project" value="UniProtKB-EC"/>
</dbReference>
<organism evidence="6">
    <name type="scientific">Davidia involucrata</name>
    <name type="common">Dove tree</name>
    <dbReference type="NCBI Taxonomy" id="16924"/>
    <lineage>
        <taxon>Eukaryota</taxon>
        <taxon>Viridiplantae</taxon>
        <taxon>Streptophyta</taxon>
        <taxon>Embryophyta</taxon>
        <taxon>Tracheophyta</taxon>
        <taxon>Spermatophyta</taxon>
        <taxon>Magnoliopsida</taxon>
        <taxon>eudicotyledons</taxon>
        <taxon>Gunneridae</taxon>
        <taxon>Pentapetalae</taxon>
        <taxon>asterids</taxon>
        <taxon>Cornales</taxon>
        <taxon>Nyssaceae</taxon>
        <taxon>Davidia</taxon>
    </lineage>
</organism>
<evidence type="ECO:0000256" key="2">
    <source>
        <dbReference type="ARBA" id="ARBA00022842"/>
    </source>
</evidence>
<gene>
    <name evidence="5" type="ORF">Din_029579</name>
    <name evidence="6" type="ORF">Din_029580</name>
</gene>
<dbReference type="PANTHER" id="PTHR31225">
    <property type="entry name" value="OS04G0344100 PROTEIN-RELATED"/>
    <property type="match status" value="1"/>
</dbReference>
<evidence type="ECO:0000313" key="5">
    <source>
        <dbReference type="EMBL" id="MPA60138.1"/>
    </source>
</evidence>
<dbReference type="EC" id="4.2.3.75" evidence="6"/>
<evidence type="ECO:0000256" key="3">
    <source>
        <dbReference type="ARBA" id="ARBA00023239"/>
    </source>
</evidence>
<evidence type="ECO:0000313" key="6">
    <source>
        <dbReference type="EMBL" id="MPA60139.1"/>
    </source>
</evidence>
<dbReference type="EMBL" id="GHES01029580">
    <property type="protein sequence ID" value="MPA60139.1"/>
    <property type="molecule type" value="Transcribed_RNA"/>
</dbReference>
<reference evidence="6" key="1">
    <citation type="submission" date="2019-08" db="EMBL/GenBank/DDBJ databases">
        <title>Reference gene set and small RNA set construction with multiple tissues from Davidia involucrata Baill.</title>
        <authorList>
            <person name="Yang H."/>
            <person name="Zhou C."/>
            <person name="Li G."/>
            <person name="Wang J."/>
            <person name="Gao P."/>
            <person name="Wang M."/>
            <person name="Wang R."/>
            <person name="Zhao Y."/>
        </authorList>
    </citation>
    <scope>NUCLEOTIDE SEQUENCE</scope>
    <source>
        <tissue evidence="6">Mixed with DoveR01_LX</tissue>
    </source>
</reference>
<dbReference type="PANTHER" id="PTHR31225:SF93">
    <property type="entry name" value="ALPHA-HUMULENE_(-)-(E)-BETA-CARYOPHYLLENE SYNTHASE"/>
    <property type="match status" value="1"/>
</dbReference>
<keyword evidence="2" id="KW-0460">Magnesium</keyword>
<feature type="domain" description="Terpene synthase metal-binding" evidence="4">
    <location>
        <begin position="1"/>
        <end position="72"/>
    </location>
</feature>
<dbReference type="GO" id="GO:0000287">
    <property type="term" value="F:magnesium ion binding"/>
    <property type="evidence" value="ECO:0007669"/>
    <property type="project" value="InterPro"/>
</dbReference>
<dbReference type="EC" id="4.2.3.22" evidence="6"/>
<dbReference type="InterPro" id="IPR050148">
    <property type="entry name" value="Terpene_synthase-like"/>
</dbReference>
<dbReference type="Pfam" id="PF03936">
    <property type="entry name" value="Terpene_synth_C"/>
    <property type="match status" value="1"/>
</dbReference>
<name>A0A5B7AU55_DAVIN</name>
<proteinExistence type="predicted"/>
<dbReference type="GO" id="GO:0034004">
    <property type="term" value="F:germacradienol synthase activity"/>
    <property type="evidence" value="ECO:0007669"/>
    <property type="project" value="UniProtKB-EC"/>
</dbReference>
<dbReference type="AlphaFoldDB" id="A0A5B7AU55"/>
<dbReference type="Gene3D" id="1.10.600.10">
    <property type="entry name" value="Farnesyl Diphosphate Synthase"/>
    <property type="match status" value="2"/>
</dbReference>
<evidence type="ECO:0000259" key="4">
    <source>
        <dbReference type="Pfam" id="PF03936"/>
    </source>
</evidence>